<feature type="region of interest" description="Disordered" evidence="1">
    <location>
        <begin position="720"/>
        <end position="752"/>
    </location>
</feature>
<evidence type="ECO:0000256" key="2">
    <source>
        <dbReference type="SAM" id="SignalP"/>
    </source>
</evidence>
<organism evidence="3 4">
    <name type="scientific">Corynebacterium coyleae</name>
    <dbReference type="NCBI Taxonomy" id="53374"/>
    <lineage>
        <taxon>Bacteria</taxon>
        <taxon>Bacillati</taxon>
        <taxon>Actinomycetota</taxon>
        <taxon>Actinomycetes</taxon>
        <taxon>Mycobacteriales</taxon>
        <taxon>Corynebacteriaceae</taxon>
        <taxon>Corynebacterium</taxon>
    </lineage>
</organism>
<proteinExistence type="predicted"/>
<protein>
    <submittedName>
        <fullName evidence="3">Uncharacterized protein</fullName>
    </submittedName>
</protein>
<feature type="region of interest" description="Disordered" evidence="1">
    <location>
        <begin position="855"/>
        <end position="876"/>
    </location>
</feature>
<dbReference type="RefSeq" id="WP_167616171.1">
    <property type="nucleotide sequence ID" value="NZ_JAAUVV010000005.1"/>
</dbReference>
<feature type="chain" id="PRO_5042963751" evidence="2">
    <location>
        <begin position="37"/>
        <end position="876"/>
    </location>
</feature>
<feature type="signal peptide" evidence="2">
    <location>
        <begin position="1"/>
        <end position="36"/>
    </location>
</feature>
<sequence length="876" mass="88683">MAKTVRSRRVSIAAGALSLALVAPFVSPVSITPVAAAVDASAFDTTYTTTNFWDVEEAVVEGLVLEPGDKVEATALLLARNKWRFRTSGCNLILIRPEAAISFGKGNQNIAVKVTKADGSSFDTTLKVNVVDKKADGNTFTEPADACPAPEEPTPEEPTSEAPTSEEPTPEAPTSEEPAPTTTAPAEEPTSEPAPTTAPTTATPPAEESSTSNAPKTTASAFNGRFNTANFWNKKEAVVEGLKLQPGDAVAPTTNTIFNWNFRNDNGTLTVIRPQSATAFGTGNKDIAVKVTPAEGEAFTTTLRLNVIDERPVGDWEKELEKTYPVDFEKSTSAKTLDALKLPKGVTLSKGGVSLPTGWSVTTDADGVRITPPATFTEGDIDLPVSVEQVHDDGTKDTFKATLKIAAKNPSKTPAEVAGTAADILGPLLGSIIGGATGGTGLGSLIGNLIGGGKGEGSEGGSGGGLGGVIGNALGGLLGGGKDGKSPLEGIVKVEVQPSGIIVTGNANPTVEIRDNGSNNGAGNSVVVTNNANPTVDIRDNGSNNGSGNSVVVTNNANPTVDIRDNGSNNSVVVTDNANPRDNFNNNGNPSVVITDNLNPVITGNMNDNGSNNGSNNSVVVTNNANPVITNNANNNGSNNSAIVTGNANPVVTGNANNNGSGNSVVVTDNANPRDNLNNNGSNNSVVATNNANPTVVITGNANDNGSNNSVVVTNNANPDIRDNANGGLFGSSGGSSKKGGNGDQQGGDKLVGAKVNATGGSSDPRCIASLVGLGVPLVLMLPLALANQAGLPGLGQANGQAGDIFTAAARNAGLDPAQAMAIGGGIVGLVSALLIATAVRTCVPDVQSVDINVNGSSRKDKEEAPTTVAPVVETQ</sequence>
<evidence type="ECO:0000256" key="1">
    <source>
        <dbReference type="SAM" id="MobiDB-lite"/>
    </source>
</evidence>
<gene>
    <name evidence="3" type="ORF">HC138_04305</name>
</gene>
<feature type="compositionally biased region" description="Low complexity" evidence="1">
    <location>
        <begin position="160"/>
        <end position="212"/>
    </location>
</feature>
<accession>A0AAP7CBX3</accession>
<feature type="region of interest" description="Disordered" evidence="1">
    <location>
        <begin position="654"/>
        <end position="684"/>
    </location>
</feature>
<dbReference type="AlphaFoldDB" id="A0AAP7CBX3"/>
<dbReference type="EMBL" id="JAAUVV010000005">
    <property type="protein sequence ID" value="NJJ03587.1"/>
    <property type="molecule type" value="Genomic_DNA"/>
</dbReference>
<feature type="region of interest" description="Disordered" evidence="1">
    <location>
        <begin position="136"/>
        <end position="221"/>
    </location>
</feature>
<keyword evidence="2" id="KW-0732">Signal</keyword>
<reference evidence="3 4" key="1">
    <citation type="submission" date="2020-03" db="EMBL/GenBank/DDBJ databases">
        <title>Draft genome sequences of bacterial isolates from the female urobiome.</title>
        <authorList>
            <person name="Miller-Ensminger T."/>
            <person name="Wolfe A.J."/>
            <person name="Putonti C."/>
        </authorList>
    </citation>
    <scope>NUCLEOTIDE SEQUENCE [LARGE SCALE GENOMIC DNA]</scope>
    <source>
        <strain evidence="3 4">UMB8490</strain>
    </source>
</reference>
<dbReference type="Proteomes" id="UP000591626">
    <property type="component" value="Unassembled WGS sequence"/>
</dbReference>
<name>A0AAP7CBX3_9CORY</name>
<evidence type="ECO:0000313" key="3">
    <source>
        <dbReference type="EMBL" id="NJJ03587.1"/>
    </source>
</evidence>
<feature type="compositionally biased region" description="Gly residues" evidence="1">
    <location>
        <begin position="728"/>
        <end position="746"/>
    </location>
</feature>
<evidence type="ECO:0000313" key="4">
    <source>
        <dbReference type="Proteomes" id="UP000591626"/>
    </source>
</evidence>
<comment type="caution">
    <text evidence="3">The sequence shown here is derived from an EMBL/GenBank/DDBJ whole genome shotgun (WGS) entry which is preliminary data.</text>
</comment>